<dbReference type="STRING" id="1577792.QX51_13555"/>
<organism evidence="2 3">
    <name type="scientific">Terrisporobacter othiniensis</name>
    <dbReference type="NCBI Taxonomy" id="1577792"/>
    <lineage>
        <taxon>Bacteria</taxon>
        <taxon>Bacillati</taxon>
        <taxon>Bacillota</taxon>
        <taxon>Clostridia</taxon>
        <taxon>Peptostreptococcales</taxon>
        <taxon>Peptostreptococcaceae</taxon>
        <taxon>Terrisporobacter</taxon>
    </lineage>
</organism>
<keyword evidence="1" id="KW-1133">Transmembrane helix</keyword>
<proteinExistence type="predicted"/>
<name>A0A0B3VV22_9FIRM</name>
<evidence type="ECO:0008006" key="4">
    <source>
        <dbReference type="Google" id="ProtNLM"/>
    </source>
</evidence>
<sequence>MEIKFNIKGVIYGVILILFIVLGFVFIPKLFLDNSKPVDFTMVQRESIPDKILDIMDKYEDEERALAVKLNGKIYVIVTRGEKEHGIDIDKITMDTVEEKTVMIVNITYKDKSKSYPFVVAETNLKSLPDKIQLNTTKEEK</sequence>
<keyword evidence="1" id="KW-0812">Transmembrane</keyword>
<protein>
    <recommendedName>
        <fullName evidence="4">PrcB C-terminal domain-containing protein</fullName>
    </recommendedName>
</protein>
<accession>A0A0B3VV22</accession>
<dbReference type="Proteomes" id="UP000031189">
    <property type="component" value="Unassembled WGS sequence"/>
</dbReference>
<dbReference type="OrthoDB" id="422698at2"/>
<dbReference type="RefSeq" id="WP_039680432.1">
    <property type="nucleotide sequence ID" value="NZ_JAWGXO010000009.1"/>
</dbReference>
<reference evidence="2 3" key="1">
    <citation type="submission" date="2014-12" db="EMBL/GenBank/DDBJ databases">
        <title>Draft genome sequence of Terrisporobacter sp. 08-306576, isolated from the blood culture of a bacteremia patient.</title>
        <authorList>
            <person name="Lund L.C."/>
            <person name="Sydenham T.V."/>
            <person name="Hogh S.V."/>
            <person name="Skov M.N."/>
            <person name="Kemp M."/>
            <person name="Justesen U.S."/>
        </authorList>
    </citation>
    <scope>NUCLEOTIDE SEQUENCE [LARGE SCALE GENOMIC DNA]</scope>
    <source>
        <strain evidence="2 3">08-306576</strain>
    </source>
</reference>
<evidence type="ECO:0000256" key="1">
    <source>
        <dbReference type="SAM" id="Phobius"/>
    </source>
</evidence>
<feature type="transmembrane region" description="Helical" evidence="1">
    <location>
        <begin position="12"/>
        <end position="32"/>
    </location>
</feature>
<dbReference type="EMBL" id="JWHR01000112">
    <property type="protein sequence ID" value="KHS56464.1"/>
    <property type="molecule type" value="Genomic_DNA"/>
</dbReference>
<evidence type="ECO:0000313" key="2">
    <source>
        <dbReference type="EMBL" id="KHS56464.1"/>
    </source>
</evidence>
<comment type="caution">
    <text evidence="2">The sequence shown here is derived from an EMBL/GenBank/DDBJ whole genome shotgun (WGS) entry which is preliminary data.</text>
</comment>
<evidence type="ECO:0000313" key="3">
    <source>
        <dbReference type="Proteomes" id="UP000031189"/>
    </source>
</evidence>
<keyword evidence="3" id="KW-1185">Reference proteome</keyword>
<dbReference type="AlphaFoldDB" id="A0A0B3VV22"/>
<gene>
    <name evidence="2" type="ORF">QX51_13555</name>
</gene>
<keyword evidence="1" id="KW-0472">Membrane</keyword>